<name>A0A285VJ57_9ACTN</name>
<evidence type="ECO:0000256" key="1">
    <source>
        <dbReference type="ARBA" id="ARBA00023224"/>
    </source>
</evidence>
<dbReference type="GO" id="GO:0016020">
    <property type="term" value="C:membrane"/>
    <property type="evidence" value="ECO:0007669"/>
    <property type="project" value="InterPro"/>
</dbReference>
<evidence type="ECO:0000256" key="2">
    <source>
        <dbReference type="PROSITE-ProRule" id="PRU00284"/>
    </source>
</evidence>
<keyword evidence="5" id="KW-1185">Reference proteome</keyword>
<sequence>MSRLTRKASTVTAPVAVPRDVEAVEAVINALDEGVADSAAAHRTIVTTLARELDLDYGAAWLVDEDGGFSLAAEGGRSAGAMRAARIERLMPGEGLAGAAIRTQDPVLANETTDPAFCGRWKAAQSAGATRGCVLPILDERGKVACLYEFYNDRELPFFGGRQSKWRSLRGVLVHAHRSALARAHLQETLNDREAVTTVVTTLGAAATQEQALRLALDTVRSAFGWAYGSYWALDESANVLRFQQESGSAGEEFRAVTLSASFAEGVGLSGRAWRARELVFVPDIGKVTDCVRAPAAQRAGVKSGVCFPVVVSGRVVGTMDFFVTETIELSESRAASLRNVQQLVSQRLDVLRRNEESAANARELLVTVARLREAANEAGQVAESAVTQASAMTGDVVALDEASAAVGEVIRIISGIADQTNLLALNATIEAARAGEVGKGFAVVASEVKDLARETAKATQRVADQIAGIQSSSKAVAEGISTTGEIIGRLDEVQSRIGEVLGEQERMAQLIEAAG</sequence>
<dbReference type="Gene3D" id="3.30.450.40">
    <property type="match status" value="2"/>
</dbReference>
<dbReference type="SUPFAM" id="SSF58104">
    <property type="entry name" value="Methyl-accepting chemotaxis protein (MCP) signaling domain"/>
    <property type="match status" value="1"/>
</dbReference>
<dbReference type="AlphaFoldDB" id="A0A285VJ57"/>
<feature type="domain" description="Methyl-accepting transducer" evidence="3">
    <location>
        <begin position="312"/>
        <end position="516"/>
    </location>
</feature>
<dbReference type="Gene3D" id="1.10.287.950">
    <property type="entry name" value="Methyl-accepting chemotaxis protein"/>
    <property type="match status" value="1"/>
</dbReference>
<dbReference type="GO" id="GO:0007165">
    <property type="term" value="P:signal transduction"/>
    <property type="evidence" value="ECO:0007669"/>
    <property type="project" value="UniProtKB-KW"/>
</dbReference>
<dbReference type="EMBL" id="OBQI01000008">
    <property type="protein sequence ID" value="SOC53236.1"/>
    <property type="molecule type" value="Genomic_DNA"/>
</dbReference>
<dbReference type="PANTHER" id="PTHR32089:SF112">
    <property type="entry name" value="LYSOZYME-LIKE PROTEIN-RELATED"/>
    <property type="match status" value="1"/>
</dbReference>
<dbReference type="Pfam" id="PF13185">
    <property type="entry name" value="GAF_2"/>
    <property type="match status" value="2"/>
</dbReference>
<keyword evidence="1 2" id="KW-0807">Transducer</keyword>
<accession>A0A285VJ57</accession>
<dbReference type="SMART" id="SM00283">
    <property type="entry name" value="MA"/>
    <property type="match status" value="1"/>
</dbReference>
<evidence type="ECO:0000313" key="4">
    <source>
        <dbReference type="EMBL" id="SOC53236.1"/>
    </source>
</evidence>
<dbReference type="SMART" id="SM00065">
    <property type="entry name" value="GAF"/>
    <property type="match status" value="2"/>
</dbReference>
<proteinExistence type="predicted"/>
<gene>
    <name evidence="4" type="ORF">SAMN05660748_4351</name>
</gene>
<dbReference type="Proteomes" id="UP000219435">
    <property type="component" value="Unassembled WGS sequence"/>
</dbReference>
<evidence type="ECO:0000313" key="5">
    <source>
        <dbReference type="Proteomes" id="UP000219435"/>
    </source>
</evidence>
<dbReference type="InterPro" id="IPR003018">
    <property type="entry name" value="GAF"/>
</dbReference>
<reference evidence="5" key="1">
    <citation type="submission" date="2017-08" db="EMBL/GenBank/DDBJ databases">
        <authorList>
            <person name="Varghese N."/>
            <person name="Submissions S."/>
        </authorList>
    </citation>
    <scope>NUCLEOTIDE SEQUENCE [LARGE SCALE GENOMIC DNA]</scope>
    <source>
        <strain evidence="5">DSM 4725</strain>
    </source>
</reference>
<dbReference type="Pfam" id="PF00015">
    <property type="entry name" value="MCPsignal"/>
    <property type="match status" value="1"/>
</dbReference>
<dbReference type="RefSeq" id="WP_097197085.1">
    <property type="nucleotide sequence ID" value="NZ_OBQI01000008.1"/>
</dbReference>
<dbReference type="SUPFAM" id="SSF55781">
    <property type="entry name" value="GAF domain-like"/>
    <property type="match status" value="2"/>
</dbReference>
<organism evidence="4 5">
    <name type="scientific">Blastococcus aggregatus</name>
    <dbReference type="NCBI Taxonomy" id="38502"/>
    <lineage>
        <taxon>Bacteria</taxon>
        <taxon>Bacillati</taxon>
        <taxon>Actinomycetota</taxon>
        <taxon>Actinomycetes</taxon>
        <taxon>Geodermatophilales</taxon>
        <taxon>Geodermatophilaceae</taxon>
        <taxon>Blastococcus</taxon>
    </lineage>
</organism>
<protein>
    <submittedName>
        <fullName evidence="4">Methyl-accepting chemotaxis sensory transducer with GAF sensor</fullName>
    </submittedName>
</protein>
<dbReference type="InterPro" id="IPR004089">
    <property type="entry name" value="MCPsignal_dom"/>
</dbReference>
<dbReference type="PANTHER" id="PTHR32089">
    <property type="entry name" value="METHYL-ACCEPTING CHEMOTAXIS PROTEIN MCPB"/>
    <property type="match status" value="1"/>
</dbReference>
<evidence type="ECO:0000259" key="3">
    <source>
        <dbReference type="PROSITE" id="PS50111"/>
    </source>
</evidence>
<dbReference type="PROSITE" id="PS50111">
    <property type="entry name" value="CHEMOTAXIS_TRANSDUC_2"/>
    <property type="match status" value="1"/>
</dbReference>
<dbReference type="OrthoDB" id="5241933at2"/>
<dbReference type="InterPro" id="IPR029016">
    <property type="entry name" value="GAF-like_dom_sf"/>
</dbReference>